<dbReference type="GO" id="GO:0005524">
    <property type="term" value="F:ATP binding"/>
    <property type="evidence" value="ECO:0007669"/>
    <property type="project" value="UniProtKB-KW"/>
</dbReference>
<dbReference type="Proteomes" id="UP000019140">
    <property type="component" value="Unassembled WGS sequence"/>
</dbReference>
<evidence type="ECO:0000313" key="4">
    <source>
        <dbReference type="EMBL" id="ETX02499.1"/>
    </source>
</evidence>
<protein>
    <recommendedName>
        <fullName evidence="3">TIR domain-containing protein</fullName>
    </recommendedName>
</protein>
<proteinExistence type="predicted"/>
<keyword evidence="2" id="KW-0067">ATP-binding</keyword>
<dbReference type="PATRIC" id="fig|1429439.4.peg.5993"/>
<evidence type="ECO:0000256" key="2">
    <source>
        <dbReference type="ARBA" id="ARBA00022840"/>
    </source>
</evidence>
<dbReference type="Gene3D" id="3.40.50.10140">
    <property type="entry name" value="Toll/interleukin-1 receptor homology (TIR) domain"/>
    <property type="match status" value="1"/>
</dbReference>
<dbReference type="Gene3D" id="3.40.50.300">
    <property type="entry name" value="P-loop containing nucleotide triphosphate hydrolases"/>
    <property type="match status" value="1"/>
</dbReference>
<sequence>MSSIVTFYSYKGGVGRTMTLANIAVLLAQRGFCTLAIDWDLEAPGLEQYFDYFESQTSPAGLLSYLTEVGANLEAGTEPPDFSNYLWTVDVQGKMPLQLLPSGRTASPESYAANLEAFEWQHFFESGGGHFLEQLRNQWLADYDIVLIDSRTGLSDTGGICTIFLPDVLVAMFTPNHQSLYGIRSVIEMAQRGRQKLAYDRMPLNVLPILARFASTAEFRLSQEWLDRSAEVFGSILGDWIPQWIEPRKVFERLRIPQVDYFSFGERLAVVEESATELSSIAYVMERLSDLLASDFRDLEGALGSIARRPEGWQEVKFRVLSEGAKRLEQSSPSQWHYDIYVSYSYQSSALTRWIDVFIDSLSAYLALELPAPPRIFLDRERLDPNSVFSEALSETMSRSKLLLAFLTPSYFASEWCHREWDTFERREQKMAPKLRRSSFVHSSENHSLIKPVLLRGQKSRPEKLLRHMPWDASQHVNLSDPEAAIRHPEMARLIQELATQIARTLEAIPDSDSM</sequence>
<keyword evidence="5" id="KW-1185">Reference proteome</keyword>
<evidence type="ECO:0000256" key="1">
    <source>
        <dbReference type="ARBA" id="ARBA00022741"/>
    </source>
</evidence>
<dbReference type="NCBIfam" id="NF047398">
    <property type="entry name" value="AAA_KGGVGR"/>
    <property type="match status" value="1"/>
</dbReference>
<dbReference type="GO" id="GO:0005829">
    <property type="term" value="C:cytosol"/>
    <property type="evidence" value="ECO:0007669"/>
    <property type="project" value="TreeGrafter"/>
</dbReference>
<dbReference type="InterPro" id="IPR050625">
    <property type="entry name" value="ParA/MinD_ATPase"/>
</dbReference>
<dbReference type="GO" id="GO:0016887">
    <property type="term" value="F:ATP hydrolysis activity"/>
    <property type="evidence" value="ECO:0007669"/>
    <property type="project" value="TreeGrafter"/>
</dbReference>
<dbReference type="AlphaFoldDB" id="W4LWK9"/>
<accession>W4LWK9</accession>
<dbReference type="Pfam" id="PF01656">
    <property type="entry name" value="CbiA"/>
    <property type="match status" value="1"/>
</dbReference>
<dbReference type="PROSITE" id="PS50104">
    <property type="entry name" value="TIR"/>
    <property type="match status" value="1"/>
</dbReference>
<reference evidence="4 5" key="1">
    <citation type="journal article" date="2014" name="Nature">
        <title>An environmental bacterial taxon with a large and distinct metabolic repertoire.</title>
        <authorList>
            <person name="Wilson M.C."/>
            <person name="Mori T."/>
            <person name="Ruckert C."/>
            <person name="Uria A.R."/>
            <person name="Helf M.J."/>
            <person name="Takada K."/>
            <person name="Gernert C."/>
            <person name="Steffens U.A."/>
            <person name="Heycke N."/>
            <person name="Schmitt S."/>
            <person name="Rinke C."/>
            <person name="Helfrich E.J."/>
            <person name="Brachmann A.O."/>
            <person name="Gurgui C."/>
            <person name="Wakimoto T."/>
            <person name="Kracht M."/>
            <person name="Crusemann M."/>
            <person name="Hentschel U."/>
            <person name="Abe I."/>
            <person name="Matsunaga S."/>
            <person name="Kalinowski J."/>
            <person name="Takeyama H."/>
            <person name="Piel J."/>
        </authorList>
    </citation>
    <scope>NUCLEOTIDE SEQUENCE [LARGE SCALE GENOMIC DNA]</scope>
    <source>
        <strain evidence="5">TSY2</strain>
    </source>
</reference>
<dbReference type="HOGENOM" id="CLU_038155_0_0_7"/>
<dbReference type="SUPFAM" id="SSF52540">
    <property type="entry name" value="P-loop containing nucleoside triphosphate hydrolases"/>
    <property type="match status" value="1"/>
</dbReference>
<keyword evidence="1" id="KW-0547">Nucleotide-binding</keyword>
<dbReference type="PANTHER" id="PTHR43384">
    <property type="entry name" value="SEPTUM SITE-DETERMINING PROTEIN MIND HOMOLOG, CHLOROPLASTIC-RELATED"/>
    <property type="match status" value="1"/>
</dbReference>
<dbReference type="GO" id="GO:0009898">
    <property type="term" value="C:cytoplasmic side of plasma membrane"/>
    <property type="evidence" value="ECO:0007669"/>
    <property type="project" value="TreeGrafter"/>
</dbReference>
<dbReference type="InterPro" id="IPR035897">
    <property type="entry name" value="Toll_tir_struct_dom_sf"/>
</dbReference>
<dbReference type="GO" id="GO:0051782">
    <property type="term" value="P:negative regulation of cell division"/>
    <property type="evidence" value="ECO:0007669"/>
    <property type="project" value="TreeGrafter"/>
</dbReference>
<dbReference type="SUPFAM" id="SSF52200">
    <property type="entry name" value="Toll/Interleukin receptor TIR domain"/>
    <property type="match status" value="1"/>
</dbReference>
<dbReference type="InterPro" id="IPR027417">
    <property type="entry name" value="P-loop_NTPase"/>
</dbReference>
<gene>
    <name evidence="4" type="ORF">ETSY2_35455</name>
</gene>
<feature type="domain" description="TIR" evidence="3">
    <location>
        <begin position="336"/>
        <end position="499"/>
    </location>
</feature>
<dbReference type="InterPro" id="IPR000157">
    <property type="entry name" value="TIR_dom"/>
</dbReference>
<organism evidence="4 5">
    <name type="scientific">Candidatus Entotheonella gemina</name>
    <dbReference type="NCBI Taxonomy" id="1429439"/>
    <lineage>
        <taxon>Bacteria</taxon>
        <taxon>Pseudomonadati</taxon>
        <taxon>Nitrospinota/Tectimicrobiota group</taxon>
        <taxon>Candidatus Tectimicrobiota</taxon>
        <taxon>Candidatus Entotheonellia</taxon>
        <taxon>Candidatus Entotheonellales</taxon>
        <taxon>Candidatus Entotheonellaceae</taxon>
        <taxon>Candidatus Entotheonella</taxon>
    </lineage>
</organism>
<dbReference type="PANTHER" id="PTHR43384:SF6">
    <property type="entry name" value="SEPTUM SITE-DETERMINING PROTEIN MIND HOMOLOG, CHLOROPLASTIC"/>
    <property type="match status" value="1"/>
</dbReference>
<dbReference type="GO" id="GO:0007165">
    <property type="term" value="P:signal transduction"/>
    <property type="evidence" value="ECO:0007669"/>
    <property type="project" value="InterPro"/>
</dbReference>
<evidence type="ECO:0000259" key="3">
    <source>
        <dbReference type="PROSITE" id="PS50104"/>
    </source>
</evidence>
<name>W4LWK9_9BACT</name>
<dbReference type="Pfam" id="PF13676">
    <property type="entry name" value="TIR_2"/>
    <property type="match status" value="1"/>
</dbReference>
<evidence type="ECO:0000313" key="5">
    <source>
        <dbReference type="Proteomes" id="UP000019140"/>
    </source>
</evidence>
<comment type="caution">
    <text evidence="4">The sequence shown here is derived from an EMBL/GenBank/DDBJ whole genome shotgun (WGS) entry which is preliminary data.</text>
</comment>
<dbReference type="EMBL" id="AZHX01001523">
    <property type="protein sequence ID" value="ETX02499.1"/>
    <property type="molecule type" value="Genomic_DNA"/>
</dbReference>
<dbReference type="InterPro" id="IPR002586">
    <property type="entry name" value="CobQ/CobB/MinD/ParA_Nub-bd_dom"/>
</dbReference>